<name>R4V581_9GAMM</name>
<feature type="domain" description="VTT" evidence="8">
    <location>
        <begin position="69"/>
        <end position="185"/>
    </location>
</feature>
<dbReference type="InterPro" id="IPR032816">
    <property type="entry name" value="VTT_dom"/>
</dbReference>
<dbReference type="AlphaFoldDB" id="R4V581"/>
<dbReference type="PATRIC" id="fig|1260251.3.peg.1010"/>
<evidence type="ECO:0000313" key="10">
    <source>
        <dbReference type="Proteomes" id="UP000017881"/>
    </source>
</evidence>
<dbReference type="EMBL" id="CP005963">
    <property type="protein sequence ID" value="AGM41094.1"/>
    <property type="molecule type" value="Genomic_DNA"/>
</dbReference>
<accession>R4V581</accession>
<feature type="transmembrane region" description="Helical" evidence="6">
    <location>
        <begin position="52"/>
        <end position="74"/>
    </location>
</feature>
<reference evidence="9 10" key="1">
    <citation type="journal article" date="2013" name="Genome Announc.">
        <title>Draft Genome of Spiribacter salinus M19-40, an Abundant Gammaproteobacterium in Aquatic Hypersaline Environments.</title>
        <authorList>
            <person name="Leon M.J."/>
            <person name="Ghai R."/>
            <person name="Fernandez A.B."/>
            <person name="Sanchez-Porro C."/>
            <person name="Rodriguez-Valera F."/>
            <person name="Ventosa A."/>
        </authorList>
    </citation>
    <scope>NUCLEOTIDE SEQUENCE [LARGE SCALE GENOMIC DNA]</scope>
    <source>
        <strain evidence="9">M19-40</strain>
    </source>
</reference>
<dbReference type="PANTHER" id="PTHR12677">
    <property type="entry name" value="GOLGI APPARATUS MEMBRANE PROTEIN TVP38-RELATED"/>
    <property type="match status" value="1"/>
</dbReference>
<feature type="region of interest" description="Disordered" evidence="7">
    <location>
        <begin position="225"/>
        <end position="244"/>
    </location>
</feature>
<evidence type="ECO:0000256" key="3">
    <source>
        <dbReference type="ARBA" id="ARBA00022692"/>
    </source>
</evidence>
<dbReference type="KEGG" id="ssal:SPISAL_05000"/>
<dbReference type="eggNOG" id="COG0398">
    <property type="taxonomic scope" value="Bacteria"/>
</dbReference>
<evidence type="ECO:0000313" key="9">
    <source>
        <dbReference type="EMBL" id="AGM41094.1"/>
    </source>
</evidence>
<evidence type="ECO:0000256" key="7">
    <source>
        <dbReference type="SAM" id="MobiDB-lite"/>
    </source>
</evidence>
<feature type="transmembrane region" description="Helical" evidence="6">
    <location>
        <begin position="195"/>
        <end position="214"/>
    </location>
</feature>
<sequence length="244" mass="25676">MTDALPPTAKVRHWGRYALLAGVAIAIVTGIMLRDEFSREALSGWLDGLGPWAGAVFMLAYAAGAVAFLPGLVFTITGGALFGPVLGTLFSLVGATTGATLAFLAARHGAGDWVAQRTGKRLDRLQAGIDREGWRFVALVRLVPIVPFNLLNYALGLTRLRLGTYVLTSFIAMAPGALAYVWVGHAGRQAVAGGGNVLQSIGIALGLIAAIAFIPRLIRSLRGPVEPAAPDAPDNPPDRERTDR</sequence>
<comment type="similarity">
    <text evidence="6">Belongs to the TVP38/TMEM64 family.</text>
</comment>
<dbReference type="Pfam" id="PF09335">
    <property type="entry name" value="VTT_dom"/>
    <property type="match status" value="1"/>
</dbReference>
<evidence type="ECO:0000256" key="1">
    <source>
        <dbReference type="ARBA" id="ARBA00004651"/>
    </source>
</evidence>
<keyword evidence="10" id="KW-1185">Reference proteome</keyword>
<feature type="transmembrane region" description="Helical" evidence="6">
    <location>
        <begin position="162"/>
        <end position="183"/>
    </location>
</feature>
<keyword evidence="2 6" id="KW-1003">Cell membrane</keyword>
<dbReference type="PANTHER" id="PTHR12677:SF59">
    <property type="entry name" value="GOLGI APPARATUS MEMBRANE PROTEIN TVP38-RELATED"/>
    <property type="match status" value="1"/>
</dbReference>
<protein>
    <recommendedName>
        <fullName evidence="6">TVP38/TMEM64 family membrane protein</fullName>
    </recommendedName>
</protein>
<evidence type="ECO:0000256" key="5">
    <source>
        <dbReference type="ARBA" id="ARBA00023136"/>
    </source>
</evidence>
<dbReference type="InterPro" id="IPR015414">
    <property type="entry name" value="TMEM64"/>
</dbReference>
<feature type="transmembrane region" description="Helical" evidence="6">
    <location>
        <begin position="81"/>
        <end position="106"/>
    </location>
</feature>
<dbReference type="Proteomes" id="UP000017881">
    <property type="component" value="Chromosome"/>
</dbReference>
<evidence type="ECO:0000259" key="8">
    <source>
        <dbReference type="Pfam" id="PF09335"/>
    </source>
</evidence>
<dbReference type="RefSeq" id="WP_016353401.1">
    <property type="nucleotide sequence ID" value="NC_021291.1"/>
</dbReference>
<gene>
    <name evidence="9" type="ORF">SPISAL_05000</name>
</gene>
<organism evidence="9 10">
    <name type="scientific">Spiribacter salinus M19-40</name>
    <dbReference type="NCBI Taxonomy" id="1260251"/>
    <lineage>
        <taxon>Bacteria</taxon>
        <taxon>Pseudomonadati</taxon>
        <taxon>Pseudomonadota</taxon>
        <taxon>Gammaproteobacteria</taxon>
        <taxon>Chromatiales</taxon>
        <taxon>Ectothiorhodospiraceae</taxon>
        <taxon>Spiribacter</taxon>
    </lineage>
</organism>
<comment type="subcellular location">
    <subcellularLocation>
        <location evidence="1 6">Cell membrane</location>
        <topology evidence="1 6">Multi-pass membrane protein</topology>
    </subcellularLocation>
</comment>
<keyword evidence="4 6" id="KW-1133">Transmembrane helix</keyword>
<evidence type="ECO:0000256" key="2">
    <source>
        <dbReference type="ARBA" id="ARBA00022475"/>
    </source>
</evidence>
<dbReference type="HOGENOM" id="CLU_038944_7_1_6"/>
<evidence type="ECO:0000256" key="6">
    <source>
        <dbReference type="RuleBase" id="RU366058"/>
    </source>
</evidence>
<dbReference type="GO" id="GO:0005886">
    <property type="term" value="C:plasma membrane"/>
    <property type="evidence" value="ECO:0007669"/>
    <property type="project" value="UniProtKB-SubCell"/>
</dbReference>
<feature type="transmembrane region" description="Helical" evidence="6">
    <location>
        <begin position="14"/>
        <end position="32"/>
    </location>
</feature>
<evidence type="ECO:0000256" key="4">
    <source>
        <dbReference type="ARBA" id="ARBA00022989"/>
    </source>
</evidence>
<keyword evidence="5 6" id="KW-0472">Membrane</keyword>
<proteinExistence type="inferred from homology"/>
<keyword evidence="3 6" id="KW-0812">Transmembrane</keyword>